<dbReference type="RefSeq" id="WP_072848711.1">
    <property type="nucleotide sequence ID" value="NZ_FQVI01000001.1"/>
</dbReference>
<dbReference type="Gene3D" id="3.40.50.2300">
    <property type="match status" value="1"/>
</dbReference>
<dbReference type="OrthoDB" id="324626at2"/>
<dbReference type="GO" id="GO:0005737">
    <property type="term" value="C:cytoplasm"/>
    <property type="evidence" value="ECO:0007669"/>
    <property type="project" value="UniProtKB-SubCell"/>
</dbReference>
<keyword evidence="3" id="KW-0963">Cytoplasm</keyword>
<dbReference type="InterPro" id="IPR001789">
    <property type="entry name" value="Sig_transdc_resp-reg_receiver"/>
</dbReference>
<feature type="domain" description="Response regulatory" evidence="12">
    <location>
        <begin position="3"/>
        <end position="116"/>
    </location>
</feature>
<evidence type="ECO:0000259" key="12">
    <source>
        <dbReference type="PROSITE" id="PS50110"/>
    </source>
</evidence>
<keyword evidence="5" id="KW-0902">Two-component regulatory system</keyword>
<name>A0A1M4TAS7_9CLOT</name>
<dbReference type="PROSITE" id="PS00041">
    <property type="entry name" value="HTH_ARAC_FAMILY_1"/>
    <property type="match status" value="1"/>
</dbReference>
<keyword evidence="6" id="KW-0805">Transcription regulation</keyword>
<dbReference type="SMART" id="SM00342">
    <property type="entry name" value="HTH_ARAC"/>
    <property type="match status" value="1"/>
</dbReference>
<keyword evidence="4 10" id="KW-0597">Phosphoprotein</keyword>
<gene>
    <name evidence="13" type="ORF">SAMN02745158_00503</name>
</gene>
<keyword evidence="7" id="KW-0238">DNA-binding</keyword>
<dbReference type="GO" id="GO:0000160">
    <property type="term" value="P:phosphorelay signal transduction system"/>
    <property type="evidence" value="ECO:0007669"/>
    <property type="project" value="UniProtKB-KW"/>
</dbReference>
<dbReference type="InterPro" id="IPR011006">
    <property type="entry name" value="CheY-like_superfamily"/>
</dbReference>
<dbReference type="InterPro" id="IPR051552">
    <property type="entry name" value="HptR"/>
</dbReference>
<dbReference type="Pfam" id="PF00072">
    <property type="entry name" value="Response_reg"/>
    <property type="match status" value="1"/>
</dbReference>
<feature type="modified residue" description="4-aspartylphosphate" evidence="10">
    <location>
        <position position="55"/>
    </location>
</feature>
<evidence type="ECO:0000256" key="2">
    <source>
        <dbReference type="ARBA" id="ARBA00018672"/>
    </source>
</evidence>
<dbReference type="PANTHER" id="PTHR42713:SF3">
    <property type="entry name" value="TRANSCRIPTIONAL REGULATORY PROTEIN HPTR"/>
    <property type="match status" value="1"/>
</dbReference>
<dbReference type="Pfam" id="PF12833">
    <property type="entry name" value="HTH_18"/>
    <property type="match status" value="1"/>
</dbReference>
<dbReference type="InterPro" id="IPR018062">
    <property type="entry name" value="HTH_AraC-typ_CS"/>
</dbReference>
<evidence type="ECO:0000256" key="4">
    <source>
        <dbReference type="ARBA" id="ARBA00022553"/>
    </source>
</evidence>
<dbReference type="PROSITE" id="PS50110">
    <property type="entry name" value="RESPONSE_REGULATORY"/>
    <property type="match status" value="1"/>
</dbReference>
<evidence type="ECO:0000256" key="7">
    <source>
        <dbReference type="ARBA" id="ARBA00023125"/>
    </source>
</evidence>
<evidence type="ECO:0000313" key="13">
    <source>
        <dbReference type="EMBL" id="SHE41444.1"/>
    </source>
</evidence>
<organism evidence="13 14">
    <name type="scientific">Lactonifactor longoviformis DSM 17459</name>
    <dbReference type="NCBI Taxonomy" id="1122155"/>
    <lineage>
        <taxon>Bacteria</taxon>
        <taxon>Bacillati</taxon>
        <taxon>Bacillota</taxon>
        <taxon>Clostridia</taxon>
        <taxon>Eubacteriales</taxon>
        <taxon>Clostridiaceae</taxon>
        <taxon>Lactonifactor</taxon>
    </lineage>
</organism>
<dbReference type="AlphaFoldDB" id="A0A1M4TAS7"/>
<dbReference type="Gene3D" id="1.10.10.60">
    <property type="entry name" value="Homeodomain-like"/>
    <property type="match status" value="2"/>
</dbReference>
<dbReference type="SUPFAM" id="SSF46689">
    <property type="entry name" value="Homeodomain-like"/>
    <property type="match status" value="1"/>
</dbReference>
<sequence length="233" mass="26945">MIRSVICDDEAATVNIIRYYIESKNFPLEIIGTAENGRDALALIQKTKPNLVFMDIHMPYMDGFQVIQSIENCKVIIVTAYDSFEYAQKALRAGVCDIIAKPIDFEQLEQAIYRAIGWRVTPNESVNAIIEFINSHYKEKIELAQLAQLTFSTQSYITRLFKKHMNMTIISYVHMVRVEKSIELVESKKMSLQEAAEEVGYGNLKNYYKYFKLYKGQTPAAYFRELNNKGFEK</sequence>
<evidence type="ECO:0000256" key="3">
    <source>
        <dbReference type="ARBA" id="ARBA00022490"/>
    </source>
</evidence>
<evidence type="ECO:0000259" key="11">
    <source>
        <dbReference type="PROSITE" id="PS01124"/>
    </source>
</evidence>
<evidence type="ECO:0000256" key="10">
    <source>
        <dbReference type="PROSITE-ProRule" id="PRU00169"/>
    </source>
</evidence>
<dbReference type="STRING" id="1122155.SAMN02745158_00503"/>
<reference evidence="13 14" key="1">
    <citation type="submission" date="2016-11" db="EMBL/GenBank/DDBJ databases">
        <authorList>
            <person name="Jaros S."/>
            <person name="Januszkiewicz K."/>
            <person name="Wedrychowicz H."/>
        </authorList>
    </citation>
    <scope>NUCLEOTIDE SEQUENCE [LARGE SCALE GENOMIC DNA]</scope>
    <source>
        <strain evidence="13 14">DSM 17459</strain>
    </source>
</reference>
<evidence type="ECO:0000256" key="9">
    <source>
        <dbReference type="ARBA" id="ARBA00024867"/>
    </source>
</evidence>
<feature type="domain" description="HTH araC/xylS-type" evidence="11">
    <location>
        <begin position="127"/>
        <end position="225"/>
    </location>
</feature>
<dbReference type="Proteomes" id="UP000184245">
    <property type="component" value="Unassembled WGS sequence"/>
</dbReference>
<dbReference type="PROSITE" id="PS01124">
    <property type="entry name" value="HTH_ARAC_FAMILY_2"/>
    <property type="match status" value="1"/>
</dbReference>
<dbReference type="InterPro" id="IPR009057">
    <property type="entry name" value="Homeodomain-like_sf"/>
</dbReference>
<dbReference type="CDD" id="cd17536">
    <property type="entry name" value="REC_YesN-like"/>
    <property type="match status" value="1"/>
</dbReference>
<keyword evidence="14" id="KW-1185">Reference proteome</keyword>
<evidence type="ECO:0000256" key="1">
    <source>
        <dbReference type="ARBA" id="ARBA00004496"/>
    </source>
</evidence>
<dbReference type="SUPFAM" id="SSF52172">
    <property type="entry name" value="CheY-like"/>
    <property type="match status" value="1"/>
</dbReference>
<comment type="subcellular location">
    <subcellularLocation>
        <location evidence="1">Cytoplasm</location>
    </subcellularLocation>
</comment>
<dbReference type="GO" id="GO:0003700">
    <property type="term" value="F:DNA-binding transcription factor activity"/>
    <property type="evidence" value="ECO:0007669"/>
    <property type="project" value="InterPro"/>
</dbReference>
<comment type="function">
    <text evidence="9">May play the central regulatory role in sporulation. It may be an element of the effector pathway responsible for the activation of sporulation genes in response to nutritional stress. Spo0A may act in concert with spo0H (a sigma factor) to control the expression of some genes that are critical to the sporulation process.</text>
</comment>
<dbReference type="PANTHER" id="PTHR42713">
    <property type="entry name" value="HISTIDINE KINASE-RELATED"/>
    <property type="match status" value="1"/>
</dbReference>
<dbReference type="InterPro" id="IPR018060">
    <property type="entry name" value="HTH_AraC"/>
</dbReference>
<keyword evidence="8" id="KW-0804">Transcription</keyword>
<evidence type="ECO:0000256" key="5">
    <source>
        <dbReference type="ARBA" id="ARBA00023012"/>
    </source>
</evidence>
<evidence type="ECO:0000256" key="6">
    <source>
        <dbReference type="ARBA" id="ARBA00023015"/>
    </source>
</evidence>
<proteinExistence type="predicted"/>
<dbReference type="SMART" id="SM00448">
    <property type="entry name" value="REC"/>
    <property type="match status" value="1"/>
</dbReference>
<evidence type="ECO:0000313" key="14">
    <source>
        <dbReference type="Proteomes" id="UP000184245"/>
    </source>
</evidence>
<dbReference type="EMBL" id="FQVI01000001">
    <property type="protein sequence ID" value="SHE41444.1"/>
    <property type="molecule type" value="Genomic_DNA"/>
</dbReference>
<dbReference type="GO" id="GO:0043565">
    <property type="term" value="F:sequence-specific DNA binding"/>
    <property type="evidence" value="ECO:0007669"/>
    <property type="project" value="InterPro"/>
</dbReference>
<protein>
    <recommendedName>
        <fullName evidence="2">Stage 0 sporulation protein A homolog</fullName>
    </recommendedName>
</protein>
<accession>A0A1M4TAS7</accession>
<evidence type="ECO:0000256" key="8">
    <source>
        <dbReference type="ARBA" id="ARBA00023163"/>
    </source>
</evidence>